<dbReference type="Proteomes" id="UP001281761">
    <property type="component" value="Unassembled WGS sequence"/>
</dbReference>
<dbReference type="EMBL" id="JARBJD010000187">
    <property type="protein sequence ID" value="KAK2947986.1"/>
    <property type="molecule type" value="Genomic_DNA"/>
</dbReference>
<reference evidence="1 2" key="1">
    <citation type="journal article" date="2022" name="bioRxiv">
        <title>Genomics of Preaxostyla Flagellates Illuminates Evolutionary Transitions and the Path Towards Mitochondrial Loss.</title>
        <authorList>
            <person name="Novak L.V.F."/>
            <person name="Treitli S.C."/>
            <person name="Pyrih J."/>
            <person name="Halakuc P."/>
            <person name="Pipaliya S.V."/>
            <person name="Vacek V."/>
            <person name="Brzon O."/>
            <person name="Soukal P."/>
            <person name="Eme L."/>
            <person name="Dacks J.B."/>
            <person name="Karnkowska A."/>
            <person name="Elias M."/>
            <person name="Hampl V."/>
        </authorList>
    </citation>
    <scope>NUCLEOTIDE SEQUENCE [LARGE SCALE GENOMIC DNA]</scope>
    <source>
        <strain evidence="1">NAU3</strain>
        <tissue evidence="1">Gut</tissue>
    </source>
</reference>
<accession>A0ABQ9X7R7</accession>
<evidence type="ECO:0000313" key="2">
    <source>
        <dbReference type="Proteomes" id="UP001281761"/>
    </source>
</evidence>
<gene>
    <name evidence="1" type="ORF">BLNAU_17110</name>
</gene>
<proteinExistence type="predicted"/>
<keyword evidence="2" id="KW-1185">Reference proteome</keyword>
<sequence length="68" mass="7559">MDQQQRGHSLIPNPGQTRSQLRRLAFQQLAMLSASVHKPLSSAFAISLPLILLPTRLLHFTAGYLSSF</sequence>
<name>A0ABQ9X7R7_9EUKA</name>
<protein>
    <submittedName>
        <fullName evidence="1">Uncharacterized protein</fullName>
    </submittedName>
</protein>
<organism evidence="1 2">
    <name type="scientific">Blattamonas nauphoetae</name>
    <dbReference type="NCBI Taxonomy" id="2049346"/>
    <lineage>
        <taxon>Eukaryota</taxon>
        <taxon>Metamonada</taxon>
        <taxon>Preaxostyla</taxon>
        <taxon>Oxymonadida</taxon>
        <taxon>Blattamonas</taxon>
    </lineage>
</organism>
<comment type="caution">
    <text evidence="1">The sequence shown here is derived from an EMBL/GenBank/DDBJ whole genome shotgun (WGS) entry which is preliminary data.</text>
</comment>
<evidence type="ECO:0000313" key="1">
    <source>
        <dbReference type="EMBL" id="KAK2947986.1"/>
    </source>
</evidence>